<evidence type="ECO:0000256" key="5">
    <source>
        <dbReference type="ARBA" id="ARBA00023015"/>
    </source>
</evidence>
<feature type="compositionally biased region" description="Basic and acidic residues" evidence="11">
    <location>
        <begin position="1034"/>
        <end position="1054"/>
    </location>
</feature>
<comment type="subunit">
    <text evidence="10">Component of the FACT complex.</text>
</comment>
<dbReference type="PANTHER" id="PTHR13980:SF15">
    <property type="entry name" value="FACT COMPLEX SUBUNIT SPT16"/>
    <property type="match status" value="1"/>
</dbReference>
<evidence type="ECO:0000256" key="8">
    <source>
        <dbReference type="ARBA" id="ARBA00023204"/>
    </source>
</evidence>
<dbReference type="Gene3D" id="2.30.29.210">
    <property type="entry name" value="FACT complex subunit Spt16p/Cdc68p"/>
    <property type="match status" value="1"/>
</dbReference>
<evidence type="ECO:0000256" key="10">
    <source>
        <dbReference type="RuleBase" id="RU367052"/>
    </source>
</evidence>
<dbReference type="PANTHER" id="PTHR13980">
    <property type="entry name" value="CDC68 RELATED"/>
    <property type="match status" value="1"/>
</dbReference>
<evidence type="ECO:0000259" key="12">
    <source>
        <dbReference type="SMART" id="SM01285"/>
    </source>
</evidence>
<dbReference type="InterPro" id="IPR040258">
    <property type="entry name" value="Spt16"/>
</dbReference>
<dbReference type="Gene3D" id="3.40.350.10">
    <property type="entry name" value="Creatinase/prolidase N-terminal domain"/>
    <property type="match status" value="1"/>
</dbReference>
<gene>
    <name evidence="15" type="ORF">ACHAXA_005618</name>
</gene>
<keyword evidence="3 10" id="KW-0235">DNA replication</keyword>
<dbReference type="FunFam" id="3.90.230.10:FF:000005">
    <property type="entry name" value="FACT complex subunit spt16"/>
    <property type="match status" value="1"/>
</dbReference>
<dbReference type="SMART" id="SM01285">
    <property type="entry name" value="FACT-Spt16_Nlob"/>
    <property type="match status" value="1"/>
</dbReference>
<dbReference type="InterPro" id="IPR029149">
    <property type="entry name" value="Creatin/AminoP/Spt16_N"/>
</dbReference>
<dbReference type="SUPFAM" id="SSF55920">
    <property type="entry name" value="Creatinase/aminopeptidase"/>
    <property type="match status" value="1"/>
</dbReference>
<dbReference type="SMART" id="SM01287">
    <property type="entry name" value="Rtt106"/>
    <property type="match status" value="1"/>
</dbReference>
<dbReference type="FunFam" id="2.30.29.30:FF:000017">
    <property type="entry name" value="FACT complex subunit SPT16"/>
    <property type="match status" value="1"/>
</dbReference>
<dbReference type="SMART" id="SM01286">
    <property type="entry name" value="SPT16"/>
    <property type="match status" value="1"/>
</dbReference>
<accession>A0ABD3SGE3</accession>
<dbReference type="GO" id="GO:0035101">
    <property type="term" value="C:FACT complex"/>
    <property type="evidence" value="ECO:0007669"/>
    <property type="project" value="UniProtKB-UniRule"/>
</dbReference>
<dbReference type="InterPro" id="IPR013953">
    <property type="entry name" value="FACT_SPT16_M"/>
</dbReference>
<evidence type="ECO:0000259" key="13">
    <source>
        <dbReference type="SMART" id="SM01286"/>
    </source>
</evidence>
<keyword evidence="9 10" id="KW-0539">Nucleus</keyword>
<evidence type="ECO:0000313" key="15">
    <source>
        <dbReference type="EMBL" id="KAL3823637.1"/>
    </source>
</evidence>
<evidence type="ECO:0000256" key="3">
    <source>
        <dbReference type="ARBA" id="ARBA00022705"/>
    </source>
</evidence>
<evidence type="ECO:0000256" key="1">
    <source>
        <dbReference type="ARBA" id="ARBA00010779"/>
    </source>
</evidence>
<dbReference type="Pfam" id="PF21091">
    <property type="entry name" value="SPT16_C"/>
    <property type="match status" value="1"/>
</dbReference>
<keyword evidence="16" id="KW-1185">Reference proteome</keyword>
<feature type="compositionally biased region" description="Acidic residues" evidence="11">
    <location>
        <begin position="975"/>
        <end position="1033"/>
    </location>
</feature>
<feature type="domain" description="Histone chaperone RTT106/FACT complex subunit SPT16-like middle" evidence="14">
    <location>
        <begin position="840"/>
        <end position="930"/>
    </location>
</feature>
<dbReference type="FunFam" id="2.30.29.210:FF:000001">
    <property type="entry name" value="FACT complex subunit spt16"/>
    <property type="match status" value="1"/>
</dbReference>
<keyword evidence="7 10" id="KW-0804">Transcription</keyword>
<name>A0ABD3SGE3_9STRA</name>
<feature type="region of interest" description="Disordered" evidence="11">
    <location>
        <begin position="974"/>
        <end position="1061"/>
    </location>
</feature>
<dbReference type="InterPro" id="IPR029148">
    <property type="entry name" value="FACT-SPT16_Nlobe"/>
</dbReference>
<evidence type="ECO:0000256" key="7">
    <source>
        <dbReference type="ARBA" id="ARBA00023163"/>
    </source>
</evidence>
<feature type="compositionally biased region" description="Basic and acidic residues" evidence="11">
    <location>
        <begin position="504"/>
        <end position="547"/>
    </location>
</feature>
<proteinExistence type="inferred from homology"/>
<keyword evidence="2 10" id="KW-0158">Chromosome</keyword>
<dbReference type="InterPro" id="IPR048969">
    <property type="entry name" value="FACT_SPT16_C"/>
</dbReference>
<keyword evidence="5 10" id="KW-0805">Transcription regulation</keyword>
<dbReference type="InterPro" id="IPR000994">
    <property type="entry name" value="Pept_M24"/>
</dbReference>
<dbReference type="Gene3D" id="3.90.230.10">
    <property type="entry name" value="Creatinase/methionine aminopeptidase superfamily"/>
    <property type="match status" value="1"/>
</dbReference>
<dbReference type="Pfam" id="PF08512">
    <property type="entry name" value="Rttp106-like_middle"/>
    <property type="match status" value="1"/>
</dbReference>
<evidence type="ECO:0000256" key="2">
    <source>
        <dbReference type="ARBA" id="ARBA00022454"/>
    </source>
</evidence>
<evidence type="ECO:0000313" key="16">
    <source>
        <dbReference type="Proteomes" id="UP001530377"/>
    </source>
</evidence>
<comment type="function">
    <text evidence="10">Component of the FACT complex, a general chromatin factor that acts to reorganize nucleosomes. The FACT complex is involved in multiple processes that require DNA as a template such as mRNA elongation, DNA replication and DNA repair. During transcription elongation the FACT complex acts as a histone chaperone that both destabilizes and restores nucleosomal structure. It facilitates the passage of RNA polymerase II and transcription by promoting the dissociation of one histone H2A-H2B dimer from the nucleosome, then subsequently promotes the reestablishment of the nucleosome following the passage of RNA polymerase II.</text>
</comment>
<dbReference type="GO" id="GO:0006260">
    <property type="term" value="P:DNA replication"/>
    <property type="evidence" value="ECO:0007669"/>
    <property type="project" value="UniProtKB-KW"/>
</dbReference>
<dbReference type="GO" id="GO:0006281">
    <property type="term" value="P:DNA repair"/>
    <property type="evidence" value="ECO:0007669"/>
    <property type="project" value="UniProtKB-UniRule"/>
</dbReference>
<feature type="domain" description="FACT complex subunit SPT16 N-terminal lobe" evidence="12">
    <location>
        <begin position="5"/>
        <end position="179"/>
    </location>
</feature>
<dbReference type="Gene3D" id="2.30.29.150">
    <property type="match status" value="1"/>
</dbReference>
<evidence type="ECO:0000259" key="14">
    <source>
        <dbReference type="SMART" id="SM01287"/>
    </source>
</evidence>
<comment type="similarity">
    <text evidence="1 10">Belongs to the peptidase M24 family. SPT16 subfamily.</text>
</comment>
<dbReference type="InterPro" id="IPR056595">
    <property type="entry name" value="Fact-SPT16_PH"/>
</dbReference>
<keyword evidence="4 10" id="KW-0227">DNA damage</keyword>
<keyword evidence="6" id="KW-0175">Coiled coil</keyword>
<evidence type="ECO:0000256" key="4">
    <source>
        <dbReference type="ARBA" id="ARBA00022763"/>
    </source>
</evidence>
<dbReference type="AlphaFoldDB" id="A0ABD3SGE3"/>
<dbReference type="Pfam" id="PF14826">
    <property type="entry name" value="FACT-Spt16_Nlob"/>
    <property type="match status" value="1"/>
</dbReference>
<organism evidence="15 16">
    <name type="scientific">Cyclostephanos tholiformis</name>
    <dbReference type="NCBI Taxonomy" id="382380"/>
    <lineage>
        <taxon>Eukaryota</taxon>
        <taxon>Sar</taxon>
        <taxon>Stramenopiles</taxon>
        <taxon>Ochrophyta</taxon>
        <taxon>Bacillariophyta</taxon>
        <taxon>Coscinodiscophyceae</taxon>
        <taxon>Thalassiosirophycidae</taxon>
        <taxon>Stephanodiscales</taxon>
        <taxon>Stephanodiscaceae</taxon>
        <taxon>Cyclostephanos</taxon>
    </lineage>
</organism>
<dbReference type="Pfam" id="PF24824">
    <property type="entry name" value="PH_SPT16"/>
    <property type="match status" value="1"/>
</dbReference>
<dbReference type="Pfam" id="PF08644">
    <property type="entry name" value="SPT16"/>
    <property type="match status" value="1"/>
</dbReference>
<feature type="region of interest" description="Disordered" evidence="11">
    <location>
        <begin position="474"/>
        <end position="547"/>
    </location>
</feature>
<dbReference type="InterPro" id="IPR013719">
    <property type="entry name" value="RTT106/SPT16-like_middle_dom"/>
</dbReference>
<comment type="caution">
    <text evidence="15">The sequence shown here is derived from an EMBL/GenBank/DDBJ whole genome shotgun (WGS) entry which is preliminary data.</text>
</comment>
<feature type="domain" description="FACT complex subunit SPT16 middle" evidence="13">
    <location>
        <begin position="563"/>
        <end position="719"/>
    </location>
</feature>
<dbReference type="InterPro" id="IPR011993">
    <property type="entry name" value="PH-like_dom_sf"/>
</dbReference>
<evidence type="ECO:0000256" key="11">
    <source>
        <dbReference type="SAM" id="MobiDB-lite"/>
    </source>
</evidence>
<dbReference type="Proteomes" id="UP001530377">
    <property type="component" value="Unassembled WGS sequence"/>
</dbReference>
<keyword evidence="8 10" id="KW-0234">DNA repair</keyword>
<sequence length="1061" mass="120497">MTTVVNVEKFYERLNRIHAHFVKHRESTWNGAHCISIDRGASNDESRFLKSTVIHYYLFGYELPDTVLLLTKDGQCVVLAAKKKCDFLEPAVGKAPKAGSVTSLKLLTRIKSNDNTENLEEMLKAVRGGSNDEIVKIGVIMKEFTSNDFAKEGGIVSGWEKKLNDKSSKTEAVDVAGGISVIMAVKDKEELDLLKKSSVLSNKVLKHGFVPRIEDVIDSGSKVTHEKLASEIEEILEDPSKIKLNVPREDVESCYFPIIQSGGDYDFKVSAQSNEENVKFDVITVSLGARYQMYCSNVVRTFLVDAPKQVIKNYDILLGMYEACLKVMAPGNPLKIVYATASKYLRDEGKDDLAASLPKTLGFGVGIDFRDTHLLLNKKNTVLFRPGMVFSLAVSFAGLKLSESTRASINSKSAIKNLSEYGLMLADTVAITDKGADVMTKFGKAVTDISYTINEDDEEEESDDDNDRRLAKKIAKEEEAQPTGGRRSGRLAANASSTQESETVAERERKQIELMSRRNEERLRELARSSKKKGGDSKTKKAEELDAYKDTKSLPDNVMPNQVKVDMANQCVILPICGNPVPFHISTIKNVVLPDPDSAAYLRINFYTAGMAVGKDCPENTAKLVQKYAPYATFIREMTFRSLDSHSLTTAFRQISELRKRAKMKELQDQEEANLVKQDSLIRTKNERVPRLADLTMRPVFAGRKTQGNLEAHTNGLRFISTRGEIVDVMYTNIKHAIFQPCENEIMVLIHFHLKNPIMIGKKKQQDVQFFTEVVDASQAVDVGRRSMYDPDEMDDEQRERQLRKRLNEAFKEFCRKVESVMRKNGYSLEFDIPYRDLGFTGNPHKEMVAIQPTLNCLCNLTETPFFVVDLSNVDHVHFERITFMSKAFDMVLINKDFTKQPWRIDMIPNEDKDSIQEWLTDMEISYTEGPMNLNWKQIMQTVEGDDRFYMDTEEDEVTPKEAGWEFLRMHGKDDDVDEESEEESVYSENSEQDESSDEESEEEDFDEDSDDESDFDGDDDLEEQGMDWDDMEREAAADDRRKKRDGDDVPDPRPKRKTRR</sequence>
<evidence type="ECO:0000256" key="6">
    <source>
        <dbReference type="ARBA" id="ARBA00023054"/>
    </source>
</evidence>
<dbReference type="Gene3D" id="2.30.29.30">
    <property type="entry name" value="Pleckstrin-homology domain (PH domain)/Phosphotyrosine-binding domain (PTB)"/>
    <property type="match status" value="1"/>
</dbReference>
<evidence type="ECO:0000256" key="9">
    <source>
        <dbReference type="ARBA" id="ARBA00023242"/>
    </source>
</evidence>
<dbReference type="GO" id="GO:0010468">
    <property type="term" value="P:regulation of gene expression"/>
    <property type="evidence" value="ECO:0007669"/>
    <property type="project" value="UniProtKB-ARBA"/>
</dbReference>
<comment type="subcellular location">
    <subcellularLocation>
        <location evidence="10">Nucleus</location>
    </subcellularLocation>
    <subcellularLocation>
        <location evidence="10">Chromosome</location>
    </subcellularLocation>
</comment>
<protein>
    <recommendedName>
        <fullName evidence="10">FACT complex subunit</fullName>
    </recommendedName>
</protein>
<dbReference type="FunFam" id="2.30.29.150:FF:000005">
    <property type="entry name" value="FACT complex subunit SPT16"/>
    <property type="match status" value="1"/>
</dbReference>
<dbReference type="EMBL" id="JALLPB020000033">
    <property type="protein sequence ID" value="KAL3823637.1"/>
    <property type="molecule type" value="Genomic_DNA"/>
</dbReference>
<reference evidence="15 16" key="1">
    <citation type="submission" date="2024-10" db="EMBL/GenBank/DDBJ databases">
        <title>Updated reference genomes for cyclostephanoid diatoms.</title>
        <authorList>
            <person name="Roberts W.R."/>
            <person name="Alverson A.J."/>
        </authorList>
    </citation>
    <scope>NUCLEOTIDE SEQUENCE [LARGE SCALE GENOMIC DNA]</scope>
    <source>
        <strain evidence="15 16">AJA228-03</strain>
    </source>
</reference>
<dbReference type="Pfam" id="PF00557">
    <property type="entry name" value="Peptidase_M24"/>
    <property type="match status" value="1"/>
</dbReference>
<dbReference type="InterPro" id="IPR036005">
    <property type="entry name" value="Creatinase/aminopeptidase-like"/>
</dbReference>